<dbReference type="InterPro" id="IPR001876">
    <property type="entry name" value="Znf_RanBP2"/>
</dbReference>
<protein>
    <recommendedName>
        <fullName evidence="5">RanBP2-type domain-containing protein</fullName>
    </recommendedName>
</protein>
<sequence>MADASGSSSFRCTHPKCGAHNFGRNLACIGCGSPRSTQSPPTSTTSPATQHTSVSSLQAQSSASNPGLMASMHAFGGMSQPQSPVTVRPSASPRFVSAPNLVPSPAPVPQRSTTSFGVVGGFNLNNLTTTRGDPTLRTASGHPLLTPSGRAFAVGGRVQNISLDPLSPCVMYWPDNEPFPEQGQIRPSNLAGVAHPPILNTGNRGPIAHQPGDWICKKCNYLNWRRRKVCQTCLPYAEGNGDSISAAVQAERIQLLTNVLLQNPTQQPQIQQPAPTQREENPLPACSFTLDTNASHQYSSSPSTTAPVTKPAASQRSLANMHTMRQMQAQALRSHSVTPPQVRDRMLEVHRARSQHDLLGSVPSGPREDPSPIYQTSGSRPSGMSVEERRDQLELSSLNAHMSSLNLWGTGTSPTPPSLLPSFLQEIVSSPTTSEHDLPAATSSSPPRTRNDRSRSSTNSSTSSGLESLEVRSIWKLDGEESKLFGSSQAGSRGGSRRGSPTMGK</sequence>
<feature type="compositionally biased region" description="Low complexity" evidence="4">
    <location>
        <begin position="264"/>
        <end position="276"/>
    </location>
</feature>
<feature type="domain" description="RanBP2-type" evidence="5">
    <location>
        <begin position="214"/>
        <end position="233"/>
    </location>
</feature>
<evidence type="ECO:0000256" key="3">
    <source>
        <dbReference type="ARBA" id="ARBA00022833"/>
    </source>
</evidence>
<feature type="compositionally biased region" description="Polar residues" evidence="4">
    <location>
        <begin position="373"/>
        <end position="382"/>
    </location>
</feature>
<feature type="region of interest" description="Disordered" evidence="4">
    <location>
        <begin position="264"/>
        <end position="315"/>
    </location>
</feature>
<feature type="compositionally biased region" description="Polar residues" evidence="4">
    <location>
        <begin position="289"/>
        <end position="315"/>
    </location>
</feature>
<accession>A0AAW0CKV3</accession>
<reference evidence="6 7" key="1">
    <citation type="submission" date="2024-01" db="EMBL/GenBank/DDBJ databases">
        <title>A draft genome for a cacao thread blight-causing isolate of Paramarasmius palmivorus.</title>
        <authorList>
            <person name="Baruah I.K."/>
            <person name="Bukari Y."/>
            <person name="Amoako-Attah I."/>
            <person name="Meinhardt L.W."/>
            <person name="Bailey B.A."/>
            <person name="Cohen S.P."/>
        </authorList>
    </citation>
    <scope>NUCLEOTIDE SEQUENCE [LARGE SCALE GENOMIC DNA]</scope>
    <source>
        <strain evidence="6 7">GH-12</strain>
    </source>
</reference>
<feature type="region of interest" description="Disordered" evidence="4">
    <location>
        <begin position="430"/>
        <end position="505"/>
    </location>
</feature>
<dbReference type="SMART" id="SM00547">
    <property type="entry name" value="ZnF_RBZ"/>
    <property type="match status" value="2"/>
</dbReference>
<keyword evidence="7" id="KW-1185">Reference proteome</keyword>
<dbReference type="Gene3D" id="4.10.1060.10">
    <property type="entry name" value="Zinc finger, RanBP2-type"/>
    <property type="match status" value="1"/>
</dbReference>
<evidence type="ECO:0000256" key="4">
    <source>
        <dbReference type="SAM" id="MobiDB-lite"/>
    </source>
</evidence>
<feature type="compositionally biased region" description="Basic and acidic residues" evidence="4">
    <location>
        <begin position="469"/>
        <end position="483"/>
    </location>
</feature>
<evidence type="ECO:0000313" key="7">
    <source>
        <dbReference type="Proteomes" id="UP001383192"/>
    </source>
</evidence>
<dbReference type="SUPFAM" id="SSF90209">
    <property type="entry name" value="Ran binding protein zinc finger-like"/>
    <property type="match status" value="1"/>
</dbReference>
<evidence type="ECO:0000313" key="6">
    <source>
        <dbReference type="EMBL" id="KAK7039244.1"/>
    </source>
</evidence>
<organism evidence="6 7">
    <name type="scientific">Paramarasmius palmivorus</name>
    <dbReference type="NCBI Taxonomy" id="297713"/>
    <lineage>
        <taxon>Eukaryota</taxon>
        <taxon>Fungi</taxon>
        <taxon>Dikarya</taxon>
        <taxon>Basidiomycota</taxon>
        <taxon>Agaricomycotina</taxon>
        <taxon>Agaricomycetes</taxon>
        <taxon>Agaricomycetidae</taxon>
        <taxon>Agaricales</taxon>
        <taxon>Marasmiineae</taxon>
        <taxon>Marasmiaceae</taxon>
        <taxon>Paramarasmius</taxon>
    </lineage>
</organism>
<feature type="region of interest" description="Disordered" evidence="4">
    <location>
        <begin position="356"/>
        <end position="390"/>
    </location>
</feature>
<evidence type="ECO:0000256" key="2">
    <source>
        <dbReference type="ARBA" id="ARBA00022771"/>
    </source>
</evidence>
<proteinExistence type="predicted"/>
<name>A0AAW0CKV3_9AGAR</name>
<feature type="region of interest" description="Disordered" evidence="4">
    <location>
        <begin position="34"/>
        <end position="109"/>
    </location>
</feature>
<evidence type="ECO:0000259" key="5">
    <source>
        <dbReference type="PROSITE" id="PS01358"/>
    </source>
</evidence>
<dbReference type="PROSITE" id="PS01358">
    <property type="entry name" value="ZF_RANBP2_1"/>
    <property type="match status" value="1"/>
</dbReference>
<feature type="compositionally biased region" description="Low complexity" evidence="4">
    <location>
        <begin position="34"/>
        <end position="64"/>
    </location>
</feature>
<dbReference type="AlphaFoldDB" id="A0AAW0CKV3"/>
<dbReference type="GO" id="GO:0008270">
    <property type="term" value="F:zinc ion binding"/>
    <property type="evidence" value="ECO:0007669"/>
    <property type="project" value="UniProtKB-KW"/>
</dbReference>
<evidence type="ECO:0000256" key="1">
    <source>
        <dbReference type="ARBA" id="ARBA00022723"/>
    </source>
</evidence>
<keyword evidence="3" id="KW-0862">Zinc</keyword>
<keyword evidence="1" id="KW-0479">Metal-binding</keyword>
<dbReference type="EMBL" id="JAYKXP010000039">
    <property type="protein sequence ID" value="KAK7039244.1"/>
    <property type="molecule type" value="Genomic_DNA"/>
</dbReference>
<dbReference type="Proteomes" id="UP001383192">
    <property type="component" value="Unassembled WGS sequence"/>
</dbReference>
<comment type="caution">
    <text evidence="6">The sequence shown here is derived from an EMBL/GenBank/DDBJ whole genome shotgun (WGS) entry which is preliminary data.</text>
</comment>
<gene>
    <name evidence="6" type="ORF">VNI00_010149</name>
</gene>
<keyword evidence="2" id="KW-0863">Zinc-finger</keyword>
<dbReference type="InterPro" id="IPR036443">
    <property type="entry name" value="Znf_RanBP2_sf"/>
</dbReference>